<evidence type="ECO:0000313" key="1">
    <source>
        <dbReference type="EMBL" id="SPD48714.1"/>
    </source>
</evidence>
<dbReference type="EMBL" id="LT984809">
    <property type="protein sequence ID" value="SPD48714.1"/>
    <property type="molecule type" value="Genomic_DNA"/>
</dbReference>
<accession>A0A375H9F7</accession>
<geneLocation type="plasmid" evidence="1">
    <name>I</name>
</geneLocation>
<gene>
    <name evidence="1" type="ORF">CBM2612_P0059</name>
</gene>
<name>A0A375H9F7_9BURK</name>
<proteinExistence type="predicted"/>
<sequence>MAAQLGGKKRSRSQGAAAGRAVRIRQRYWKRPAAATLRKRIASTVVDDETGMVLL</sequence>
<protein>
    <submittedName>
        <fullName evidence="1">Uncharacterized protein</fullName>
    </submittedName>
</protein>
<dbReference type="AlphaFoldDB" id="A0A375H9F7"/>
<keyword evidence="1" id="KW-0614">Plasmid</keyword>
<organism evidence="1">
    <name type="scientific">Cupriavidus taiwanensis</name>
    <dbReference type="NCBI Taxonomy" id="164546"/>
    <lineage>
        <taxon>Bacteria</taxon>
        <taxon>Pseudomonadati</taxon>
        <taxon>Pseudomonadota</taxon>
        <taxon>Betaproteobacteria</taxon>
        <taxon>Burkholderiales</taxon>
        <taxon>Burkholderiaceae</taxon>
        <taxon>Cupriavidus</taxon>
    </lineage>
</organism>
<reference evidence="1" key="1">
    <citation type="submission" date="2018-01" db="EMBL/GenBank/DDBJ databases">
        <authorList>
            <person name="Gaut B.S."/>
            <person name="Morton B.R."/>
            <person name="Clegg M.T."/>
            <person name="Duvall M.R."/>
        </authorList>
    </citation>
    <scope>NUCLEOTIDE SEQUENCE</scope>
    <source>
        <strain evidence="1">Cupriavidus taiwanensis STM 8555</strain>
    </source>
</reference>